<dbReference type="EMBL" id="CP014581">
    <property type="protein sequence ID" value="ANB78055.1"/>
    <property type="molecule type" value="Genomic_DNA"/>
</dbReference>
<dbReference type="AlphaFoldDB" id="A0A167WQX7"/>
<dbReference type="Proteomes" id="UP000076852">
    <property type="component" value="Plasmid pOLGA2"/>
</dbReference>
<sequence>MSIYKVPGCNGEIHVSTLPSGDLTVKAHGDRAAIDVACAVAGRHFGTWNTQHENWIVPRRNSILLTNDLTICCKAVC</sequence>
<evidence type="ECO:0000313" key="2">
    <source>
        <dbReference type="Proteomes" id="UP000076852"/>
    </source>
</evidence>
<dbReference type="KEGG" id="buz:AYM40_37480"/>
<dbReference type="OrthoDB" id="9134102at2"/>
<dbReference type="RefSeq" id="WP_063501213.1">
    <property type="nucleotide sequence ID" value="NZ_CP014581.1"/>
</dbReference>
<reference evidence="1 2" key="1">
    <citation type="journal article" date="2016" name="Gene">
        <title>PacBio SMRT assembly of a complex multi-replicon genome reveals chlorocatechol degradative operon in a region of genome plasticity.</title>
        <authorList>
            <person name="Ricker N."/>
            <person name="Shen S.Y."/>
            <person name="Goordial J."/>
            <person name="Jin S."/>
            <person name="Fulthorpe R.R."/>
        </authorList>
    </citation>
    <scope>NUCLEOTIDE SEQUENCE [LARGE SCALE GENOMIC DNA]</scope>
    <source>
        <strain evidence="1 2">OLGA172</strain>
        <plasmid evidence="2">polga2</plasmid>
    </source>
</reference>
<evidence type="ECO:0000313" key="1">
    <source>
        <dbReference type="EMBL" id="ANB78055.1"/>
    </source>
</evidence>
<keyword evidence="2" id="KW-1185">Reference proteome</keyword>
<gene>
    <name evidence="1" type="ORF">AYM40_37480</name>
</gene>
<accession>A0A167WQX7</accession>
<organism evidence="1 2">
    <name type="scientific">Paraburkholderia phytofirmans OLGA172</name>
    <dbReference type="NCBI Taxonomy" id="1417228"/>
    <lineage>
        <taxon>Bacteria</taxon>
        <taxon>Pseudomonadati</taxon>
        <taxon>Pseudomonadota</taxon>
        <taxon>Betaproteobacteria</taxon>
        <taxon>Burkholderiales</taxon>
        <taxon>Burkholderiaceae</taxon>
        <taxon>Paraburkholderia</taxon>
    </lineage>
</organism>
<protein>
    <submittedName>
        <fullName evidence="1">Uncharacterized protein</fullName>
    </submittedName>
</protein>
<geneLocation type="plasmid" evidence="2">
    <name>polga2</name>
</geneLocation>
<proteinExistence type="predicted"/>
<name>A0A167WQX7_9BURK</name>
<keyword evidence="1" id="KW-0614">Plasmid</keyword>